<evidence type="ECO:0000256" key="1">
    <source>
        <dbReference type="ARBA" id="ARBA00004429"/>
    </source>
</evidence>
<keyword evidence="4 10" id="KW-0812">Transmembrane</keyword>
<evidence type="ECO:0000256" key="9">
    <source>
        <dbReference type="ARBA" id="ARBA00038388"/>
    </source>
</evidence>
<keyword evidence="5" id="KW-0547">Nucleotide-binding</keyword>
<accession>A0A9D1TR39</accession>
<feature type="transmembrane region" description="Helical" evidence="10">
    <location>
        <begin position="971"/>
        <end position="1001"/>
    </location>
</feature>
<name>A0A9D1TR39_9FIRM</name>
<dbReference type="InterPro" id="IPR003838">
    <property type="entry name" value="ABC3_permease_C"/>
</dbReference>
<dbReference type="SMART" id="SM00382">
    <property type="entry name" value="AAA"/>
    <property type="match status" value="1"/>
</dbReference>
<evidence type="ECO:0000256" key="6">
    <source>
        <dbReference type="ARBA" id="ARBA00022840"/>
    </source>
</evidence>
<dbReference type="GO" id="GO:0005524">
    <property type="term" value="F:ATP binding"/>
    <property type="evidence" value="ECO:0007669"/>
    <property type="project" value="UniProtKB-KW"/>
</dbReference>
<protein>
    <submittedName>
        <fullName evidence="12">ABC transporter ATP-binding protein/permease</fullName>
    </submittedName>
</protein>
<keyword evidence="8 10" id="KW-0472">Membrane</keyword>
<dbReference type="InterPro" id="IPR027417">
    <property type="entry name" value="P-loop_NTPase"/>
</dbReference>
<evidence type="ECO:0000256" key="7">
    <source>
        <dbReference type="ARBA" id="ARBA00022989"/>
    </source>
</evidence>
<reference evidence="12" key="1">
    <citation type="journal article" date="2021" name="PeerJ">
        <title>Extensive microbial diversity within the chicken gut microbiome revealed by metagenomics and culture.</title>
        <authorList>
            <person name="Gilroy R."/>
            <person name="Ravi A."/>
            <person name="Getino M."/>
            <person name="Pursley I."/>
            <person name="Horton D.L."/>
            <person name="Alikhan N.F."/>
            <person name="Baker D."/>
            <person name="Gharbi K."/>
            <person name="Hall N."/>
            <person name="Watson M."/>
            <person name="Adriaenssens E.M."/>
            <person name="Foster-Nyarko E."/>
            <person name="Jarju S."/>
            <person name="Secka A."/>
            <person name="Antonio M."/>
            <person name="Oren A."/>
            <person name="Chaudhuri R.R."/>
            <person name="La Ragione R."/>
            <person name="Hildebrand F."/>
            <person name="Pallen M.J."/>
        </authorList>
    </citation>
    <scope>NUCLEOTIDE SEQUENCE</scope>
    <source>
        <strain evidence="12">12435</strain>
    </source>
</reference>
<sequence>MLSVRDLTKSYKTKGGVVTKALDGVSIDFPERGMVFILGKSGSGKSTLLNVTGGLDRPDSGEIIVKGKSSKDFSASDFDSYRNTFIGFIFQEYNILNEFNVEQNIALALQLQGKKNDKAAVNALLEKVDLIGYGHRKPNTLSGGQKQRVAIARALIKDPEIIMADEPTGALDSKTGKDVMDTLKKLSEEKLVIIVSHDLDFAEQYGDRIVEMKDGKIISDVTKNYAVARDLSANVSVIANDTLRVRGGTRLSDAELENIRTLIEQAPAGSETIISSDEKKVENFKRSNNITADGRSEYFADTRPSDIEARQYDGKSTRFIKSRLPFGHALRMGASGLKTKPVRLILTIFISLLAFGMFGVLSTMMMYDMNYSVATALEGQDYHTFMLRKNYDAVNKYTYVDYYGGEKNENVSEDEREMTAVFTADEIEKYNNDGYGLDYAGCLIPSIYSSIEFDNVSYSGSDQYYSTMPSGYTDVSEEFMKRNFGDGYILCGEAPQAADEVAISEYTYNVIVARGGIDRWEEYIDGEPHVYPEFKPQEGMQGIDENILGKTLLVRDNYGGGISDTLTITGVYDTGEVPQKFDSLKENSGSIGGGMNQDSYDMQSEMRTTFHCMMYVAPEFIDSHSALLDYETGYSNNSVYVEMSYSYIYRYLDGGYSNNMQAALPEMMNGSDIRAYSTKGEDITPTAMDGLKKGEVLIPMDSLSSMVDSLLNSAVEVDQEGGWITKSYRETLTEDVLNKFDKVLNYGYEDPSEEDIKFVIGKVFEDWNDYVLSDINISYVEEYNNRQLLPIDKIYLGSDANESSSTLKVVGVYEDKSSMHYGSGSYIMTTETLDMLGEMGANYNYGLSEYISDYVRPANARYNAIVTNLENNTYEALMYMLSSGNGSDGTYFVMEGNEVYNNASSSAMMFDDMSFVFTIIGAVLAAISALLLFNYISVSIADKRKEIGILRAVGARGSDVFKIFISESLMIALICGVLAIVAAAVVCFVINTVTVSSAIAIQLLNFGFINGLIVMGIALAVAFIGTILPVYFAARKVPVESIRAL</sequence>
<keyword evidence="7 10" id="KW-1133">Transmembrane helix</keyword>
<feature type="transmembrane region" description="Helical" evidence="10">
    <location>
        <begin position="344"/>
        <end position="367"/>
    </location>
</feature>
<evidence type="ECO:0000313" key="12">
    <source>
        <dbReference type="EMBL" id="HIW01777.1"/>
    </source>
</evidence>
<feature type="transmembrane region" description="Helical" evidence="10">
    <location>
        <begin position="915"/>
        <end position="936"/>
    </location>
</feature>
<dbReference type="PANTHER" id="PTHR42798">
    <property type="entry name" value="LIPOPROTEIN-RELEASING SYSTEM ATP-BINDING PROTEIN LOLD"/>
    <property type="match status" value="1"/>
</dbReference>
<organism evidence="12 13">
    <name type="scientific">Candidatus Protoclostridium stercorigallinarum</name>
    <dbReference type="NCBI Taxonomy" id="2838741"/>
    <lineage>
        <taxon>Bacteria</taxon>
        <taxon>Bacillati</taxon>
        <taxon>Bacillota</taxon>
        <taxon>Clostridia</taxon>
        <taxon>Candidatus Protoclostridium</taxon>
    </lineage>
</organism>
<dbReference type="PANTHER" id="PTHR42798:SF6">
    <property type="entry name" value="CELL DIVISION ATP-BINDING PROTEIN FTSE"/>
    <property type="match status" value="1"/>
</dbReference>
<dbReference type="GO" id="GO:0016887">
    <property type="term" value="F:ATP hydrolysis activity"/>
    <property type="evidence" value="ECO:0007669"/>
    <property type="project" value="InterPro"/>
</dbReference>
<dbReference type="SUPFAM" id="SSF52540">
    <property type="entry name" value="P-loop containing nucleoside triphosphate hydrolases"/>
    <property type="match status" value="1"/>
</dbReference>
<dbReference type="InterPro" id="IPR017871">
    <property type="entry name" value="ABC_transporter-like_CS"/>
</dbReference>
<dbReference type="InterPro" id="IPR003593">
    <property type="entry name" value="AAA+_ATPase"/>
</dbReference>
<evidence type="ECO:0000256" key="10">
    <source>
        <dbReference type="SAM" id="Phobius"/>
    </source>
</evidence>
<reference evidence="12" key="2">
    <citation type="submission" date="2021-04" db="EMBL/GenBank/DDBJ databases">
        <authorList>
            <person name="Gilroy R."/>
        </authorList>
    </citation>
    <scope>NUCLEOTIDE SEQUENCE</scope>
    <source>
        <strain evidence="12">12435</strain>
    </source>
</reference>
<dbReference type="InterPro" id="IPR003439">
    <property type="entry name" value="ABC_transporter-like_ATP-bd"/>
</dbReference>
<evidence type="ECO:0000256" key="4">
    <source>
        <dbReference type="ARBA" id="ARBA00022692"/>
    </source>
</evidence>
<comment type="similarity">
    <text evidence="9">Belongs to the ABC transporter superfamily. Macrolide exporter (TC 3.A.1.122) family.</text>
</comment>
<feature type="transmembrane region" description="Helical" evidence="10">
    <location>
        <begin position="1007"/>
        <end position="1034"/>
    </location>
</feature>
<dbReference type="Pfam" id="PF00005">
    <property type="entry name" value="ABC_tran"/>
    <property type="match status" value="1"/>
</dbReference>
<dbReference type="Gene3D" id="3.40.50.300">
    <property type="entry name" value="P-loop containing nucleotide triphosphate hydrolases"/>
    <property type="match status" value="1"/>
</dbReference>
<evidence type="ECO:0000256" key="2">
    <source>
        <dbReference type="ARBA" id="ARBA00022448"/>
    </source>
</evidence>
<dbReference type="GO" id="GO:0005886">
    <property type="term" value="C:plasma membrane"/>
    <property type="evidence" value="ECO:0007669"/>
    <property type="project" value="UniProtKB-SubCell"/>
</dbReference>
<evidence type="ECO:0000313" key="13">
    <source>
        <dbReference type="Proteomes" id="UP000823990"/>
    </source>
</evidence>
<gene>
    <name evidence="12" type="ORF">H9892_00330</name>
</gene>
<dbReference type="PROSITE" id="PS50893">
    <property type="entry name" value="ABC_TRANSPORTER_2"/>
    <property type="match status" value="1"/>
</dbReference>
<dbReference type="Pfam" id="PF02687">
    <property type="entry name" value="FtsX"/>
    <property type="match status" value="1"/>
</dbReference>
<evidence type="ECO:0000256" key="5">
    <source>
        <dbReference type="ARBA" id="ARBA00022741"/>
    </source>
</evidence>
<comment type="subcellular location">
    <subcellularLocation>
        <location evidence="1">Cell inner membrane</location>
        <topology evidence="1">Multi-pass membrane protein</topology>
    </subcellularLocation>
</comment>
<dbReference type="CDD" id="cd03255">
    <property type="entry name" value="ABC_MJ0796_LolCDE_FtsE"/>
    <property type="match status" value="1"/>
</dbReference>
<dbReference type="Proteomes" id="UP000823990">
    <property type="component" value="Unassembled WGS sequence"/>
</dbReference>
<dbReference type="AlphaFoldDB" id="A0A9D1TR39"/>
<proteinExistence type="inferred from homology"/>
<dbReference type="EMBL" id="DXHS01000007">
    <property type="protein sequence ID" value="HIW01777.1"/>
    <property type="molecule type" value="Genomic_DNA"/>
</dbReference>
<evidence type="ECO:0000259" key="11">
    <source>
        <dbReference type="PROSITE" id="PS50893"/>
    </source>
</evidence>
<evidence type="ECO:0000256" key="3">
    <source>
        <dbReference type="ARBA" id="ARBA00022475"/>
    </source>
</evidence>
<dbReference type="PROSITE" id="PS00211">
    <property type="entry name" value="ABC_TRANSPORTER_1"/>
    <property type="match status" value="1"/>
</dbReference>
<keyword evidence="3" id="KW-1003">Cell membrane</keyword>
<keyword evidence="2" id="KW-0813">Transport</keyword>
<evidence type="ECO:0000256" key="8">
    <source>
        <dbReference type="ARBA" id="ARBA00023136"/>
    </source>
</evidence>
<keyword evidence="6 12" id="KW-0067">ATP-binding</keyword>
<dbReference type="InterPro" id="IPR017911">
    <property type="entry name" value="MacB-like_ATP-bd"/>
</dbReference>
<feature type="domain" description="ABC transporter" evidence="11">
    <location>
        <begin position="2"/>
        <end position="239"/>
    </location>
</feature>
<comment type="caution">
    <text evidence="12">The sequence shown here is derived from an EMBL/GenBank/DDBJ whole genome shotgun (WGS) entry which is preliminary data.</text>
</comment>